<accession>A0A649YIE9</accession>
<sequence length="41" mass="4571">MNRWGQEMFCGHRRFAGTTKLSDKMCFWSTAGTKNISSGAA</sequence>
<evidence type="ECO:0000313" key="1">
    <source>
        <dbReference type="EMBL" id="QGM12321.1"/>
    </source>
</evidence>
<dbReference type="AlphaFoldDB" id="A0A649YIE9"/>
<geneLocation type="plasmid" evidence="1">
    <name>p16EC-9K</name>
</geneLocation>
<protein>
    <submittedName>
        <fullName evidence="1">Uncharacterized protein</fullName>
    </submittedName>
</protein>
<name>A0A649YIE9_ECOLX</name>
<dbReference type="EMBL" id="MN381965">
    <property type="protein sequence ID" value="QGM12321.1"/>
    <property type="molecule type" value="Genomic_DNA"/>
</dbReference>
<organism evidence="1">
    <name type="scientific">Escherichia coli</name>
    <dbReference type="NCBI Taxonomy" id="562"/>
    <lineage>
        <taxon>Bacteria</taxon>
        <taxon>Pseudomonadati</taxon>
        <taxon>Pseudomonadota</taxon>
        <taxon>Gammaproteobacteria</taxon>
        <taxon>Enterobacterales</taxon>
        <taxon>Enterobacteriaceae</taxon>
        <taxon>Escherichia</taxon>
    </lineage>
</organism>
<reference evidence="1" key="1">
    <citation type="submission" date="2019-08" db="EMBL/GenBank/DDBJ databases">
        <title>Polymorphism existence of mobile tigecycline resistance gene tet(X4) in Escherichia coli.</title>
        <authorList>
            <person name="Song H."/>
            <person name="Liu D."/>
            <person name="Wang Y."/>
            <person name="Lv Z."/>
            <person name="Wu C."/>
        </authorList>
    </citation>
    <scope>NUCLEOTIDE SEQUENCE</scope>
    <source>
        <strain evidence="1">16EC</strain>
        <plasmid evidence="1">p16EC-9K</plasmid>
    </source>
</reference>
<keyword evidence="1" id="KW-0614">Plasmid</keyword>
<proteinExistence type="predicted"/>